<dbReference type="InterPro" id="IPR031127">
    <property type="entry name" value="E3_UB_ligase_RBR"/>
</dbReference>
<comment type="similarity">
    <text evidence="5">Belongs to the RBR family. Ariadne subfamily.</text>
</comment>
<feature type="domain" description="RING-type" evidence="17">
    <location>
        <begin position="152"/>
        <end position="365"/>
    </location>
</feature>
<evidence type="ECO:0000259" key="16">
    <source>
        <dbReference type="PROSITE" id="PS50199"/>
    </source>
</evidence>
<dbReference type="SMART" id="SM00647">
    <property type="entry name" value="IBR"/>
    <property type="match status" value="2"/>
</dbReference>
<dbReference type="SUPFAM" id="SSF90209">
    <property type="entry name" value="Ran binding protein zinc finger-like"/>
    <property type="match status" value="1"/>
</dbReference>
<dbReference type="PANTHER" id="PTHR11685">
    <property type="entry name" value="RBR FAMILY RING FINGER AND IBR DOMAIN-CONTAINING"/>
    <property type="match status" value="1"/>
</dbReference>
<reference evidence="19" key="1">
    <citation type="journal article" date="2024" name="IScience">
        <title>Strigolactones Initiate the Formation of Haustorium-like Structures in Castilleja.</title>
        <authorList>
            <person name="Buerger M."/>
            <person name="Peterson D."/>
            <person name="Chory J."/>
        </authorList>
    </citation>
    <scope>NUCLEOTIDE SEQUENCE [LARGE SCALE GENOMIC DNA]</scope>
</reference>
<dbReference type="InterPro" id="IPR002867">
    <property type="entry name" value="IBR_dom"/>
</dbReference>
<comment type="caution">
    <text evidence="18">The sequence shown here is derived from an EMBL/GenBank/DDBJ whole genome shotgun (WGS) entry which is preliminary data.</text>
</comment>
<dbReference type="InterPro" id="IPR001876">
    <property type="entry name" value="Znf_RanBP2"/>
</dbReference>
<evidence type="ECO:0000256" key="2">
    <source>
        <dbReference type="ARBA" id="ARBA00001947"/>
    </source>
</evidence>
<dbReference type="CDD" id="cd20346">
    <property type="entry name" value="BRcat_RBR_ANKIB1"/>
    <property type="match status" value="1"/>
</dbReference>
<evidence type="ECO:0000256" key="13">
    <source>
        <dbReference type="PROSITE-ProRule" id="PRU00322"/>
    </source>
</evidence>
<dbReference type="Pfam" id="PF01485">
    <property type="entry name" value="IBR"/>
    <property type="match status" value="1"/>
</dbReference>
<dbReference type="GO" id="GO:0008270">
    <property type="term" value="F:zinc ion binding"/>
    <property type="evidence" value="ECO:0007669"/>
    <property type="project" value="UniProtKB-KW"/>
</dbReference>
<dbReference type="GO" id="GO:0061630">
    <property type="term" value="F:ubiquitin protein ligase activity"/>
    <property type="evidence" value="ECO:0007669"/>
    <property type="project" value="UniProtKB-EC"/>
</dbReference>
<evidence type="ECO:0000256" key="4">
    <source>
        <dbReference type="ARBA" id="ARBA00004906"/>
    </source>
</evidence>
<keyword evidence="10 13" id="KW-0863">Zinc-finger</keyword>
<dbReference type="Gene3D" id="4.10.1060.10">
    <property type="entry name" value="Zinc finger, RanBP2-type"/>
    <property type="match status" value="1"/>
</dbReference>
<proteinExistence type="inferred from homology"/>
<dbReference type="InterPro" id="IPR001841">
    <property type="entry name" value="Znf_RING"/>
</dbReference>
<dbReference type="PROSITE" id="PS50089">
    <property type="entry name" value="ZF_RING_2"/>
    <property type="match status" value="1"/>
</dbReference>
<dbReference type="SUPFAM" id="SSF57850">
    <property type="entry name" value="RING/U-box"/>
    <property type="match status" value="3"/>
</dbReference>
<dbReference type="InterPro" id="IPR045840">
    <property type="entry name" value="Ariadne"/>
</dbReference>
<evidence type="ECO:0000259" key="15">
    <source>
        <dbReference type="PROSITE" id="PS50089"/>
    </source>
</evidence>
<feature type="compositionally biased region" description="Acidic residues" evidence="14">
    <location>
        <begin position="15"/>
        <end position="56"/>
    </location>
</feature>
<dbReference type="InterPro" id="IPR013083">
    <property type="entry name" value="Znf_RING/FYVE/PHD"/>
</dbReference>
<keyword evidence="7 18" id="KW-0808">Transferase</keyword>
<dbReference type="FunFam" id="3.30.40.10:FF:000019">
    <property type="entry name" value="RBR-type E3 ubiquitin transferase"/>
    <property type="match status" value="1"/>
</dbReference>
<organism evidence="18 19">
    <name type="scientific">Castilleja foliolosa</name>
    <dbReference type="NCBI Taxonomy" id="1961234"/>
    <lineage>
        <taxon>Eukaryota</taxon>
        <taxon>Viridiplantae</taxon>
        <taxon>Streptophyta</taxon>
        <taxon>Embryophyta</taxon>
        <taxon>Tracheophyta</taxon>
        <taxon>Spermatophyta</taxon>
        <taxon>Magnoliopsida</taxon>
        <taxon>eudicotyledons</taxon>
        <taxon>Gunneridae</taxon>
        <taxon>Pentapetalae</taxon>
        <taxon>asterids</taxon>
        <taxon>lamiids</taxon>
        <taxon>Lamiales</taxon>
        <taxon>Orobanchaceae</taxon>
        <taxon>Pedicularideae</taxon>
        <taxon>Castillejinae</taxon>
        <taxon>Castilleja</taxon>
    </lineage>
</organism>
<evidence type="ECO:0000256" key="3">
    <source>
        <dbReference type="ARBA" id="ARBA00003976"/>
    </source>
</evidence>
<gene>
    <name evidence="18" type="primary">ARI8_2</name>
    <name evidence="18" type="ORF">CASFOL_021406</name>
</gene>
<evidence type="ECO:0000256" key="9">
    <source>
        <dbReference type="ARBA" id="ARBA00022737"/>
    </source>
</evidence>
<dbReference type="Gene3D" id="1.20.120.1750">
    <property type="match status" value="1"/>
</dbReference>
<dbReference type="InterPro" id="IPR044066">
    <property type="entry name" value="TRIAD_supradom"/>
</dbReference>
<evidence type="ECO:0000256" key="11">
    <source>
        <dbReference type="ARBA" id="ARBA00022786"/>
    </source>
</evidence>
<feature type="compositionally biased region" description="Low complexity" evidence="14">
    <location>
        <begin position="553"/>
        <end position="573"/>
    </location>
</feature>
<evidence type="ECO:0000256" key="1">
    <source>
        <dbReference type="ARBA" id="ARBA00001798"/>
    </source>
</evidence>
<evidence type="ECO:0000313" key="19">
    <source>
        <dbReference type="Proteomes" id="UP001632038"/>
    </source>
</evidence>
<dbReference type="InterPro" id="IPR048962">
    <property type="entry name" value="ARIH1-like_UBL"/>
</dbReference>
<evidence type="ECO:0000256" key="6">
    <source>
        <dbReference type="ARBA" id="ARBA00012251"/>
    </source>
</evidence>
<comment type="pathway">
    <text evidence="4">Protein modification; protein ubiquitination.</text>
</comment>
<dbReference type="Gene3D" id="3.30.40.10">
    <property type="entry name" value="Zinc/RING finger domain, C3HC4 (zinc finger)"/>
    <property type="match status" value="1"/>
</dbReference>
<evidence type="ECO:0000256" key="14">
    <source>
        <dbReference type="SAM" id="MobiDB-lite"/>
    </source>
</evidence>
<dbReference type="PROSITE" id="PS51873">
    <property type="entry name" value="TRIAD"/>
    <property type="match status" value="1"/>
</dbReference>
<dbReference type="PROSITE" id="PS50199">
    <property type="entry name" value="ZF_RANBP2_2"/>
    <property type="match status" value="1"/>
</dbReference>
<dbReference type="Proteomes" id="UP001632038">
    <property type="component" value="Unassembled WGS sequence"/>
</dbReference>
<dbReference type="Pfam" id="PF19422">
    <property type="entry name" value="Ariadne"/>
    <property type="match status" value="1"/>
</dbReference>
<accession>A0ABD3D0K6</accession>
<comment type="cofactor">
    <cofactor evidence="2">
        <name>Zn(2+)</name>
        <dbReference type="ChEBI" id="CHEBI:29105"/>
    </cofactor>
</comment>
<keyword evidence="8" id="KW-0479">Metal-binding</keyword>
<keyword evidence="11" id="KW-0833">Ubl conjugation pathway</keyword>
<dbReference type="AlphaFoldDB" id="A0ABD3D0K6"/>
<comment type="catalytic activity">
    <reaction evidence="1">
        <text>[E2 ubiquitin-conjugating enzyme]-S-ubiquitinyl-L-cysteine + [acceptor protein]-L-lysine = [E2 ubiquitin-conjugating enzyme]-L-cysteine + [acceptor protein]-N(6)-ubiquitinyl-L-lysine.</text>
        <dbReference type="EC" id="2.3.2.31"/>
    </reaction>
</comment>
<feature type="domain" description="RING-type" evidence="15">
    <location>
        <begin position="156"/>
        <end position="202"/>
    </location>
</feature>
<protein>
    <recommendedName>
        <fullName evidence="6">RBR-type E3 ubiquitin transferase</fullName>
        <ecNumber evidence="6">2.3.2.31</ecNumber>
    </recommendedName>
</protein>
<evidence type="ECO:0000259" key="17">
    <source>
        <dbReference type="PROSITE" id="PS51873"/>
    </source>
</evidence>
<dbReference type="CDD" id="cd22583">
    <property type="entry name" value="Rcat_RBR_ARI7-like"/>
    <property type="match status" value="1"/>
</dbReference>
<comment type="function">
    <text evidence="3">Might act as an E3 ubiquitin-protein ligase, or as part of E3 complex, which accepts ubiquitin from specific E2 ubiquitin-conjugating enzymes and then transfers it to substrates.</text>
</comment>
<dbReference type="Pfam" id="PF21235">
    <property type="entry name" value="UBA_ARI1"/>
    <property type="match status" value="1"/>
</dbReference>
<evidence type="ECO:0000313" key="18">
    <source>
        <dbReference type="EMBL" id="KAL3634352.1"/>
    </source>
</evidence>
<evidence type="ECO:0000256" key="8">
    <source>
        <dbReference type="ARBA" id="ARBA00022723"/>
    </source>
</evidence>
<evidence type="ECO:0000256" key="10">
    <source>
        <dbReference type="ARBA" id="ARBA00022771"/>
    </source>
</evidence>
<dbReference type="SMART" id="SM00547">
    <property type="entry name" value="ZnF_RBZ"/>
    <property type="match status" value="1"/>
</dbReference>
<feature type="domain" description="RanBP2-type" evidence="16">
    <location>
        <begin position="578"/>
        <end position="605"/>
    </location>
</feature>
<keyword evidence="9" id="KW-0677">Repeat</keyword>
<dbReference type="FunFam" id="1.20.120.1750:FF:000005">
    <property type="entry name" value="RBR-type E3 ubiquitin transferase"/>
    <property type="match status" value="1"/>
</dbReference>
<feature type="region of interest" description="Disordered" evidence="14">
    <location>
        <begin position="1"/>
        <end position="73"/>
    </location>
</feature>
<dbReference type="EMBL" id="JAVIJP010000028">
    <property type="protein sequence ID" value="KAL3634352.1"/>
    <property type="molecule type" value="Genomic_DNA"/>
</dbReference>
<evidence type="ECO:0000256" key="5">
    <source>
        <dbReference type="ARBA" id="ARBA00005884"/>
    </source>
</evidence>
<dbReference type="EC" id="2.3.2.31" evidence="6"/>
<name>A0ABD3D0K6_9LAMI</name>
<keyword evidence="19" id="KW-1185">Reference proteome</keyword>
<dbReference type="PROSITE" id="PS01358">
    <property type="entry name" value="ZF_RANBP2_1"/>
    <property type="match status" value="1"/>
</dbReference>
<keyword evidence="12" id="KW-0862">Zinc</keyword>
<evidence type="ECO:0000256" key="7">
    <source>
        <dbReference type="ARBA" id="ARBA00022679"/>
    </source>
</evidence>
<keyword evidence="18" id="KW-0012">Acyltransferase</keyword>
<feature type="region of interest" description="Disordered" evidence="14">
    <location>
        <begin position="553"/>
        <end position="577"/>
    </location>
</feature>
<dbReference type="Pfam" id="PF22191">
    <property type="entry name" value="IBR_1"/>
    <property type="match status" value="1"/>
</dbReference>
<sequence>MDSEDDMHDANEVASVEEDDDYYSGGEEDEDMDEDGEAGEDYDYSYADEEDDDTGDYDFSANYSDDGDDALPSRSQKSYTILKEEDIHQRQEEDITKISTVLSIPREAACILLRRYNWSVNNVHEEWFANEEVVRKAVGLLEKPLVKCPNFKEVTCGICFENYYCNSLLSAACAHLFCDACWKAYISTSINDGPGCLTLRCPDPACGAAVGQYMIDKLASDQDKEKYHRYLLRSYVEDSRKIKWCPAPGCDSAVEYVVGSGSYDVTCSCSYSFCWNCTEEAHRPVDCETVTKWILKNSAESENMNWILANSKPCPKCKRPIEKNQGCMHMTCTPPCKFEFCWLCLGVWSDHGERTGGFYACNRYEAAKQEGVYDETERRREMAKNSLERYTHYYERWASNQTSRQKALSDLLQMQSIHLEKLSEVQSQPESQLKFIIEAWQQIVECRRVLKWTYAYGYYLPEHEDTKKKFFEYLQGEAEAGLERLHQCAEKELMTYLNADGPSKDFNDFRTKLAGLTSVTRNYFENLVKALENGLSDVSQVAASNSTSSINVAGTSKGKVAKGKGSSKTGTSVRNADDSGSWACDQCTYMNAQAATSCHICHHRR</sequence>
<evidence type="ECO:0000256" key="12">
    <source>
        <dbReference type="ARBA" id="ARBA00022833"/>
    </source>
</evidence>
<dbReference type="InterPro" id="IPR036443">
    <property type="entry name" value="Znf_RanBP2_sf"/>
</dbReference>